<proteinExistence type="predicted"/>
<feature type="region of interest" description="Disordered" evidence="1">
    <location>
        <begin position="13"/>
        <end position="43"/>
    </location>
</feature>
<dbReference type="EMBL" id="CAADRA010007000">
    <property type="protein sequence ID" value="VFT98094.1"/>
    <property type="molecule type" value="Genomic_DNA"/>
</dbReference>
<sequence>MLTASLVAGLPRPLARLARPREEDDDTSTVASSDDLDDDDDDTSSIARRRRELSFVAHFDKKSLSPHPNDCWLLIETSWLQAWLRYVASPAAPPPGPITHASLLRRDGTLAPNLLCKTHYRCISPMVWSLFVMLHGATARPIARFTTDIYDCAVAASALAALLDRVRLRTTCVWHQPASDD</sequence>
<dbReference type="GO" id="GO:0004843">
    <property type="term" value="F:cysteine-type deubiquitinase activity"/>
    <property type="evidence" value="ECO:0007669"/>
    <property type="project" value="InterPro"/>
</dbReference>
<dbReference type="Gene3D" id="3.30.2230.10">
    <property type="entry name" value="DUSP-like"/>
    <property type="match status" value="1"/>
</dbReference>
<dbReference type="PROSITE" id="PS51283">
    <property type="entry name" value="DUSP"/>
    <property type="match status" value="1"/>
</dbReference>
<protein>
    <submittedName>
        <fullName evidence="4">Aste57867_21423 protein</fullName>
    </submittedName>
</protein>
<evidence type="ECO:0000313" key="5">
    <source>
        <dbReference type="Proteomes" id="UP000332933"/>
    </source>
</evidence>
<dbReference type="InterPro" id="IPR006615">
    <property type="entry name" value="Pept_C19_DUSP"/>
</dbReference>
<accession>A0A485LI39</accession>
<dbReference type="Proteomes" id="UP000332933">
    <property type="component" value="Unassembled WGS sequence"/>
</dbReference>
<reference evidence="3" key="2">
    <citation type="submission" date="2019-06" db="EMBL/GenBank/DDBJ databases">
        <title>Genomics analysis of Aphanomyces spp. identifies a new class of oomycete effector associated with host adaptation.</title>
        <authorList>
            <person name="Gaulin E."/>
        </authorList>
    </citation>
    <scope>NUCLEOTIDE SEQUENCE</scope>
    <source>
        <strain evidence="3">CBS 578.67</strain>
    </source>
</reference>
<feature type="domain" description="DUSP" evidence="2">
    <location>
        <begin position="44"/>
        <end position="147"/>
    </location>
</feature>
<gene>
    <name evidence="4" type="primary">Aste57867_21423</name>
    <name evidence="3" type="ORF">As57867_021354</name>
    <name evidence="4" type="ORF">ASTE57867_21423</name>
</gene>
<dbReference type="EMBL" id="VJMH01006974">
    <property type="protein sequence ID" value="KAF0686801.1"/>
    <property type="molecule type" value="Genomic_DNA"/>
</dbReference>
<evidence type="ECO:0000313" key="3">
    <source>
        <dbReference type="EMBL" id="KAF0686801.1"/>
    </source>
</evidence>
<evidence type="ECO:0000256" key="1">
    <source>
        <dbReference type="SAM" id="MobiDB-lite"/>
    </source>
</evidence>
<organism evidence="4 5">
    <name type="scientific">Aphanomyces stellatus</name>
    <dbReference type="NCBI Taxonomy" id="120398"/>
    <lineage>
        <taxon>Eukaryota</taxon>
        <taxon>Sar</taxon>
        <taxon>Stramenopiles</taxon>
        <taxon>Oomycota</taxon>
        <taxon>Saprolegniomycetes</taxon>
        <taxon>Saprolegniales</taxon>
        <taxon>Verrucalvaceae</taxon>
        <taxon>Aphanomyces</taxon>
    </lineage>
</organism>
<dbReference type="SUPFAM" id="SSF143791">
    <property type="entry name" value="DUSP-like"/>
    <property type="match status" value="1"/>
</dbReference>
<reference evidence="4 5" key="1">
    <citation type="submission" date="2019-03" db="EMBL/GenBank/DDBJ databases">
        <authorList>
            <person name="Gaulin E."/>
            <person name="Dumas B."/>
        </authorList>
    </citation>
    <scope>NUCLEOTIDE SEQUENCE [LARGE SCALE GENOMIC DNA]</scope>
    <source>
        <strain evidence="4">CBS 568.67</strain>
    </source>
</reference>
<name>A0A485LI39_9STRA</name>
<dbReference type="Pfam" id="PF06337">
    <property type="entry name" value="DUSP"/>
    <property type="match status" value="1"/>
</dbReference>
<dbReference type="AlphaFoldDB" id="A0A485LI39"/>
<evidence type="ECO:0000259" key="2">
    <source>
        <dbReference type="PROSITE" id="PS51283"/>
    </source>
</evidence>
<feature type="compositionally biased region" description="Acidic residues" evidence="1">
    <location>
        <begin position="34"/>
        <end position="43"/>
    </location>
</feature>
<dbReference type="InterPro" id="IPR035927">
    <property type="entry name" value="DUSP-like_sf"/>
</dbReference>
<keyword evidence="5" id="KW-1185">Reference proteome</keyword>
<evidence type="ECO:0000313" key="4">
    <source>
        <dbReference type="EMBL" id="VFT98094.1"/>
    </source>
</evidence>
<dbReference type="OrthoDB" id="120377at2759"/>